<keyword evidence="1 2" id="KW-0597">Phosphoprotein</keyword>
<protein>
    <recommendedName>
        <fullName evidence="4">Response regulatory domain-containing protein</fullName>
    </recommendedName>
</protein>
<gene>
    <name evidence="5" type="ORF">SAMN05443639_11420</name>
</gene>
<reference evidence="6" key="1">
    <citation type="submission" date="2016-10" db="EMBL/GenBank/DDBJ databases">
        <authorList>
            <person name="Varghese N."/>
            <person name="Submissions S."/>
        </authorList>
    </citation>
    <scope>NUCLEOTIDE SEQUENCE [LARGE SCALE GENOMIC DNA]</scope>
    <source>
        <strain evidence="6">DSM 16858</strain>
    </source>
</reference>
<evidence type="ECO:0000259" key="4">
    <source>
        <dbReference type="PROSITE" id="PS50110"/>
    </source>
</evidence>
<dbReference type="InterPro" id="IPR025497">
    <property type="entry name" value="PatA-like_N"/>
</dbReference>
<feature type="domain" description="Response regulatory" evidence="4">
    <location>
        <begin position="3"/>
        <end position="117"/>
    </location>
</feature>
<dbReference type="Pfam" id="PF00072">
    <property type="entry name" value="Response_reg"/>
    <property type="match status" value="1"/>
</dbReference>
<dbReference type="PANTHER" id="PTHR44591:SF3">
    <property type="entry name" value="RESPONSE REGULATORY DOMAIN-CONTAINING PROTEIN"/>
    <property type="match status" value="1"/>
</dbReference>
<sequence>MARLLIIEDNPELASLMVAAAQSRGHHAQAVHTGEAALALLRPRAFDAAVVDLLLPDIRGSEVLTALVPNDIPAIAISGVFKGDRFAQEAVHVHGARAFFEKPFELDALLDALEQKCGLPSVALPPPPPPEAHEAEEAVLDLMDLLVPEDEVEELPALAETPPPLPSRPREITSLPQPDEAVEPSASALPEAPPEPEIFLPFGEREKVWTKPPPAEAAPAPRVRRRTLPDWSLEGEIKEATVPRLLNAYYEARHNGELKLKQGQVLKVVYFEGGRPVYAASNLAHERFGRFSLRRGVVTPEGLQAVAALAKENVRTGEALIRLGFLDAERHRQLVEEQVKEILWSTFGWTEGNYGFSPMRLQRSGRVKLSIFPGDLLLEGVLKMETLVTLRQKMAAPRRLFPTANPPYALHELRLSGPQAMLLAYSDGSKTVDDLLTLTDLSERETLATLRGLELMGILEERREEPSRRRITFGL</sequence>
<dbReference type="PANTHER" id="PTHR44591">
    <property type="entry name" value="STRESS RESPONSE REGULATOR PROTEIN 1"/>
    <property type="match status" value="1"/>
</dbReference>
<evidence type="ECO:0000256" key="1">
    <source>
        <dbReference type="ARBA" id="ARBA00022553"/>
    </source>
</evidence>
<dbReference type="InterPro" id="IPR011006">
    <property type="entry name" value="CheY-like_superfamily"/>
</dbReference>
<dbReference type="InterPro" id="IPR050595">
    <property type="entry name" value="Bact_response_regulator"/>
</dbReference>
<name>A0A1I0KSX6_9BACT</name>
<feature type="modified residue" description="4-aspartylphosphate" evidence="2">
    <location>
        <position position="52"/>
    </location>
</feature>
<dbReference type="CDD" id="cd00156">
    <property type="entry name" value="REC"/>
    <property type="match status" value="1"/>
</dbReference>
<dbReference type="SMART" id="SM00448">
    <property type="entry name" value="REC"/>
    <property type="match status" value="1"/>
</dbReference>
<dbReference type="InterPro" id="IPR001789">
    <property type="entry name" value="Sig_transdc_resp-reg_receiver"/>
</dbReference>
<keyword evidence="6" id="KW-1185">Reference proteome</keyword>
<evidence type="ECO:0000256" key="3">
    <source>
        <dbReference type="SAM" id="MobiDB-lite"/>
    </source>
</evidence>
<organism evidence="5 6">
    <name type="scientific">Stigmatella erecta</name>
    <dbReference type="NCBI Taxonomy" id="83460"/>
    <lineage>
        <taxon>Bacteria</taxon>
        <taxon>Pseudomonadati</taxon>
        <taxon>Myxococcota</taxon>
        <taxon>Myxococcia</taxon>
        <taxon>Myxococcales</taxon>
        <taxon>Cystobacterineae</taxon>
        <taxon>Archangiaceae</taxon>
        <taxon>Stigmatella</taxon>
    </lineage>
</organism>
<accession>A0A1I0KSX6</accession>
<dbReference type="Proteomes" id="UP000199181">
    <property type="component" value="Unassembled WGS sequence"/>
</dbReference>
<feature type="region of interest" description="Disordered" evidence="3">
    <location>
        <begin position="157"/>
        <end position="197"/>
    </location>
</feature>
<dbReference type="PROSITE" id="PS50110">
    <property type="entry name" value="RESPONSE_REGULATORY"/>
    <property type="match status" value="1"/>
</dbReference>
<proteinExistence type="predicted"/>
<dbReference type="Pfam" id="PF14332">
    <property type="entry name" value="DUF4388"/>
    <property type="match status" value="1"/>
</dbReference>
<evidence type="ECO:0000313" key="5">
    <source>
        <dbReference type="EMBL" id="SEU28841.1"/>
    </source>
</evidence>
<dbReference type="RefSeq" id="WP_177233762.1">
    <property type="nucleotide sequence ID" value="NZ_FOIJ01000014.1"/>
</dbReference>
<evidence type="ECO:0000256" key="2">
    <source>
        <dbReference type="PROSITE-ProRule" id="PRU00169"/>
    </source>
</evidence>
<dbReference type="AlphaFoldDB" id="A0A1I0KSX6"/>
<dbReference type="Gene3D" id="3.40.50.2300">
    <property type="match status" value="1"/>
</dbReference>
<dbReference type="GO" id="GO:0000160">
    <property type="term" value="P:phosphorelay signal transduction system"/>
    <property type="evidence" value="ECO:0007669"/>
    <property type="project" value="InterPro"/>
</dbReference>
<dbReference type="EMBL" id="FOIJ01000014">
    <property type="protein sequence ID" value="SEU28841.1"/>
    <property type="molecule type" value="Genomic_DNA"/>
</dbReference>
<dbReference type="SUPFAM" id="SSF52172">
    <property type="entry name" value="CheY-like"/>
    <property type="match status" value="1"/>
</dbReference>
<evidence type="ECO:0000313" key="6">
    <source>
        <dbReference type="Proteomes" id="UP000199181"/>
    </source>
</evidence>